<dbReference type="EMBL" id="CAKKNE010000002">
    <property type="protein sequence ID" value="CAH0368918.1"/>
    <property type="molecule type" value="Genomic_DNA"/>
</dbReference>
<organism evidence="3 4">
    <name type="scientific">Pelagomonas calceolata</name>
    <dbReference type="NCBI Taxonomy" id="35677"/>
    <lineage>
        <taxon>Eukaryota</taxon>
        <taxon>Sar</taxon>
        <taxon>Stramenopiles</taxon>
        <taxon>Ochrophyta</taxon>
        <taxon>Pelagophyceae</taxon>
        <taxon>Pelagomonadales</taxon>
        <taxon>Pelagomonadaceae</taxon>
        <taxon>Pelagomonas</taxon>
    </lineage>
</organism>
<dbReference type="Proteomes" id="UP000789595">
    <property type="component" value="Unassembled WGS sequence"/>
</dbReference>
<evidence type="ECO:0000256" key="1">
    <source>
        <dbReference type="SAM" id="Coils"/>
    </source>
</evidence>
<evidence type="ECO:0000313" key="4">
    <source>
        <dbReference type="Proteomes" id="UP000789595"/>
    </source>
</evidence>
<evidence type="ECO:0000313" key="3">
    <source>
        <dbReference type="EMBL" id="CAH0368918.1"/>
    </source>
</evidence>
<accession>A0A8J2SAI8</accession>
<keyword evidence="4" id="KW-1185">Reference proteome</keyword>
<protein>
    <submittedName>
        <fullName evidence="3">Uncharacterized protein</fullName>
    </submittedName>
</protein>
<evidence type="ECO:0000256" key="2">
    <source>
        <dbReference type="SAM" id="MobiDB-lite"/>
    </source>
</evidence>
<feature type="compositionally biased region" description="Basic and acidic residues" evidence="2">
    <location>
        <begin position="822"/>
        <end position="834"/>
    </location>
</feature>
<sequence length="857" mass="96418">MAQDEAAAATTPLEVATHFPGSSGIRLPTDQTIGIDASKLFDVIARMGGAIAKLQDDLKTPPPWVADVSEKLKRMDKLDQGFSSLTDVVGDLMSVTNVKDDQIEQDMDAIKKSVCRTEKEAALQTPDPFQLAQFNQLKGRLDNFENKQACAPAYEDVEQLKDYVRERSKKLKATLVNLQQQMERRFDQRLKDQIGNFGIWQANFTQVNSGRQQVLEDKIGENYNVFNEFRMTVNRSMEDAMQATHENNLYAKREFQTVNGQTLQLQAVLHDVVVRLDAAEKKVQANIEVVDNLVKMTNERLARHDEKAAEAETRLQLLEAQVNTNEKRTEDLEEHAKGTDCDIQVCQERIQKLDDDLGDEISTRQKVSDKLEDTVHRVEVCEFQNKREREERIGNFTAARGAQKATDDRLDEVSELLDYTKQQVTHVDDLTRDMPDKLDYLDEEVDSIRTTIQEGAAMAEELKQGLKDMKAAQAQHQAIEASINNITKTVQKQEQKQQELVQVQEQAKEEAQKIVQMQEEAAEYAKEMEQQIAEAENKAQEQEQRVRDQVKVMQADQKKATEKLQEIVAVVEDDDPTGIPGVNKPGMAGSMASRPPEQQQKFMDNEAIGVAKACFEFEKLCNAKNHIPDLSQEAIMAIASSTLEMSAFIAGRVDRWAVGQQMMDRPADDPFGDHHVADQAQKEMEAWISDTERRVKALAGSNDVVTPLQLKARELFFEKCHHALRTGLTKHDQVLVTEKSALKHSQNVPTCVACNRPLPTKRSKGEKVRSDRARAEKPATPKKQHREKDDPEYVMRGGFRMPKSLDGADPAAHASLPPLRPAPDDGERYRDGRVRSPGPGAPDDQLVDPWNAAEAGA</sequence>
<dbReference type="AlphaFoldDB" id="A0A8J2SAI8"/>
<gene>
    <name evidence="3" type="ORF">PECAL_2P20190</name>
</gene>
<proteinExistence type="predicted"/>
<name>A0A8J2SAI8_9STRA</name>
<comment type="caution">
    <text evidence="3">The sequence shown here is derived from an EMBL/GenBank/DDBJ whole genome shotgun (WGS) entry which is preliminary data.</text>
</comment>
<feature type="compositionally biased region" description="Basic and acidic residues" evidence="2">
    <location>
        <begin position="763"/>
        <end position="779"/>
    </location>
</feature>
<keyword evidence="1" id="KW-0175">Coiled coil</keyword>
<feature type="coiled-coil region" evidence="1">
    <location>
        <begin position="294"/>
        <end position="335"/>
    </location>
</feature>
<feature type="region of interest" description="Disordered" evidence="2">
    <location>
        <begin position="751"/>
        <end position="857"/>
    </location>
</feature>
<feature type="coiled-coil region" evidence="1">
    <location>
        <begin position="469"/>
        <end position="552"/>
    </location>
</feature>
<reference evidence="3" key="1">
    <citation type="submission" date="2021-11" db="EMBL/GenBank/DDBJ databases">
        <authorList>
            <consortium name="Genoscope - CEA"/>
            <person name="William W."/>
        </authorList>
    </citation>
    <scope>NUCLEOTIDE SEQUENCE</scope>
</reference>